<gene>
    <name evidence="1" type="ORF">CRP01_00725</name>
</gene>
<accession>A0A2D0NJA2</accession>
<protein>
    <submittedName>
        <fullName evidence="1">Uncharacterized protein</fullName>
    </submittedName>
</protein>
<dbReference type="OrthoDB" id="1490993at2"/>
<sequence length="305" mass="35653">MKKALPILCLLLLFMACKQEKDCSYIKDYYQTIYLAEEAYFLGDFQRVYDLISEVESHCALLNQRGPYEMLKYAEAAARIGKDEKALQLVRDLIFEGYEIDQLAQKDAFVQLAAGPEWKAIALEYDTLRRQYLHTIDLDLRKQVVEMKDADQYYRSMLRKPGINRDSIYKIIGRVDSINDRKLKNTLDRYGYPGERVIGGYNIDDQQVDAGILLFHVDDYDYYTTTLKRLIEQGKAPPESLGNFVDSYQRRVKDQKKFIYGIYDNVGEEQIIDYENLDERRVSIGLPPRSLKSRVDSLRRAYYGI</sequence>
<comment type="caution">
    <text evidence="1">The sequence shown here is derived from an EMBL/GenBank/DDBJ whole genome shotgun (WGS) entry which is preliminary data.</text>
</comment>
<organism evidence="1 2">
    <name type="scientific">Flavilitoribacter nigricans (strain ATCC 23147 / DSM 23189 / NBRC 102662 / NCIMB 1420 / SS-2)</name>
    <name type="common">Lewinella nigricans</name>
    <dbReference type="NCBI Taxonomy" id="1122177"/>
    <lineage>
        <taxon>Bacteria</taxon>
        <taxon>Pseudomonadati</taxon>
        <taxon>Bacteroidota</taxon>
        <taxon>Saprospiria</taxon>
        <taxon>Saprospirales</taxon>
        <taxon>Lewinellaceae</taxon>
        <taxon>Flavilitoribacter</taxon>
    </lineage>
</organism>
<name>A0A2D0NJA2_FLAN2</name>
<dbReference type="EMBL" id="PDUD01000001">
    <property type="protein sequence ID" value="PHN08470.1"/>
    <property type="molecule type" value="Genomic_DNA"/>
</dbReference>
<dbReference type="PROSITE" id="PS51257">
    <property type="entry name" value="PROKAR_LIPOPROTEIN"/>
    <property type="match status" value="1"/>
</dbReference>
<keyword evidence="2" id="KW-1185">Reference proteome</keyword>
<proteinExistence type="predicted"/>
<dbReference type="RefSeq" id="WP_099148062.1">
    <property type="nucleotide sequence ID" value="NZ_PDUD01000001.1"/>
</dbReference>
<evidence type="ECO:0000313" key="2">
    <source>
        <dbReference type="Proteomes" id="UP000223913"/>
    </source>
</evidence>
<dbReference type="Proteomes" id="UP000223913">
    <property type="component" value="Unassembled WGS sequence"/>
</dbReference>
<evidence type="ECO:0000313" key="1">
    <source>
        <dbReference type="EMBL" id="PHN08470.1"/>
    </source>
</evidence>
<reference evidence="1 2" key="1">
    <citation type="submission" date="2017-10" db="EMBL/GenBank/DDBJ databases">
        <title>The draft genome sequence of Lewinella nigricans NBRC 102662.</title>
        <authorList>
            <person name="Wang K."/>
        </authorList>
    </citation>
    <scope>NUCLEOTIDE SEQUENCE [LARGE SCALE GENOMIC DNA]</scope>
    <source>
        <strain evidence="1 2">NBRC 102662</strain>
    </source>
</reference>
<dbReference type="AlphaFoldDB" id="A0A2D0NJA2"/>